<sequence length="186" mass="19937">MGTLPKVDTSFPGAGCLLCMAAASMANSSLTKHAQALPSDDLLLVKGELADVLRKKGQKVTVIDDAVKIAELPNASTQGPNLALKDFSALQKKYKLDKILVIDIVEVGISRNYSAYVPTSDPKGVVTGSAYLVDLKTNTYEWYLPLKQSKSANGAWDEAPAFPSLSNAYFQAIEGARDSLVQPFVN</sequence>
<reference evidence="1 2" key="1">
    <citation type="submission" date="2019-10" db="EMBL/GenBank/DDBJ databases">
        <title>Two novel species isolated from a subtropical stream in China.</title>
        <authorList>
            <person name="Lu H."/>
        </authorList>
    </citation>
    <scope>NUCLEOTIDE SEQUENCE [LARGE SCALE GENOMIC DNA]</scope>
    <source>
        <strain evidence="1 2">FT29W</strain>
    </source>
</reference>
<gene>
    <name evidence="1" type="ORF">GEV02_16335</name>
</gene>
<accession>A0A6A7N435</accession>
<proteinExistence type="predicted"/>
<evidence type="ECO:0000313" key="1">
    <source>
        <dbReference type="EMBL" id="MQA39720.1"/>
    </source>
</evidence>
<comment type="caution">
    <text evidence="1">The sequence shown here is derived from an EMBL/GenBank/DDBJ whole genome shotgun (WGS) entry which is preliminary data.</text>
</comment>
<keyword evidence="2" id="KW-1185">Reference proteome</keyword>
<dbReference type="EMBL" id="WHUG01000006">
    <property type="protein sequence ID" value="MQA39720.1"/>
    <property type="molecule type" value="Genomic_DNA"/>
</dbReference>
<protein>
    <submittedName>
        <fullName evidence="1">Uncharacterized protein</fullName>
    </submittedName>
</protein>
<evidence type="ECO:0000313" key="2">
    <source>
        <dbReference type="Proteomes" id="UP000440498"/>
    </source>
</evidence>
<dbReference type="Proteomes" id="UP000440498">
    <property type="component" value="Unassembled WGS sequence"/>
</dbReference>
<name>A0A6A7N435_9BURK</name>
<dbReference type="AlphaFoldDB" id="A0A6A7N435"/>
<organism evidence="1 2">
    <name type="scientific">Rugamonas aquatica</name>
    <dbReference type="NCBI Taxonomy" id="2743357"/>
    <lineage>
        <taxon>Bacteria</taxon>
        <taxon>Pseudomonadati</taxon>
        <taxon>Pseudomonadota</taxon>
        <taxon>Betaproteobacteria</taxon>
        <taxon>Burkholderiales</taxon>
        <taxon>Oxalobacteraceae</taxon>
        <taxon>Telluria group</taxon>
        <taxon>Rugamonas</taxon>
    </lineage>
</organism>